<evidence type="ECO:0000313" key="1">
    <source>
        <dbReference type="EMBL" id="AOM76071.1"/>
    </source>
</evidence>
<name>A0A1D7QBM1_9SPHI</name>
<dbReference type="Proteomes" id="UP000094313">
    <property type="component" value="Chromosome"/>
</dbReference>
<reference evidence="1 2" key="1">
    <citation type="submission" date="2016-08" db="EMBL/GenBank/DDBJ databases">
        <authorList>
            <person name="Seilhamer J.J."/>
        </authorList>
    </citation>
    <scope>NUCLEOTIDE SEQUENCE [LARGE SCALE GENOMIC DNA]</scope>
    <source>
        <strain evidence="1 2">DX4</strain>
    </source>
</reference>
<dbReference type="AlphaFoldDB" id="A0A1D7QBM1"/>
<dbReference type="KEGG" id="psty:BFS30_02145"/>
<accession>A0A1D7QBM1</accession>
<proteinExistence type="predicted"/>
<keyword evidence="2" id="KW-1185">Reference proteome</keyword>
<gene>
    <name evidence="1" type="ORF">BFS30_02145</name>
</gene>
<dbReference type="EMBL" id="CP017141">
    <property type="protein sequence ID" value="AOM76071.1"/>
    <property type="molecule type" value="Genomic_DNA"/>
</dbReference>
<protein>
    <submittedName>
        <fullName evidence="1">Uncharacterized protein</fullName>
    </submittedName>
</protein>
<evidence type="ECO:0000313" key="2">
    <source>
        <dbReference type="Proteomes" id="UP000094313"/>
    </source>
</evidence>
<organism evidence="1 2">
    <name type="scientific">Pedobacter steynii</name>
    <dbReference type="NCBI Taxonomy" id="430522"/>
    <lineage>
        <taxon>Bacteria</taxon>
        <taxon>Pseudomonadati</taxon>
        <taxon>Bacteroidota</taxon>
        <taxon>Sphingobacteriia</taxon>
        <taxon>Sphingobacteriales</taxon>
        <taxon>Sphingobacteriaceae</taxon>
        <taxon>Pedobacter</taxon>
    </lineage>
</organism>
<sequence>MILLVIAMNTLFAQDTLNPSRPKALLNFNDQNPVFKLQDEQLSNKNGFMRYDVLTGYREGVSPISENFGLNFQAQIDHEKGTHRIKMYNLSIQDMLTHGLRKSNRVILEVKDPGKYRYHLDYGNELEWLRKNGYCYEMMMPIGVINSMQIVDDDLCRLFKVKIRNEKRMIDGKEREVLVISEQ</sequence>